<comment type="subcellular location">
    <subcellularLocation>
        <location evidence="5">Cell outer membrane</location>
    </subcellularLocation>
</comment>
<dbReference type="Pfam" id="PF03958">
    <property type="entry name" value="Secretin_N"/>
    <property type="match status" value="1"/>
</dbReference>
<evidence type="ECO:0000256" key="3">
    <source>
        <dbReference type="ARBA" id="ARBA00023237"/>
    </source>
</evidence>
<evidence type="ECO:0000256" key="5">
    <source>
        <dbReference type="RuleBase" id="RU004004"/>
    </source>
</evidence>
<dbReference type="Gene3D" id="3.55.50.30">
    <property type="match status" value="1"/>
</dbReference>
<dbReference type="Pfam" id="PF00263">
    <property type="entry name" value="Secretin"/>
    <property type="match status" value="1"/>
</dbReference>
<organism evidence="8 9">
    <name type="scientific">Gloeobacter violaceus (strain ATCC 29082 / PCC 7421)</name>
    <dbReference type="NCBI Taxonomy" id="251221"/>
    <lineage>
        <taxon>Bacteria</taxon>
        <taxon>Bacillati</taxon>
        <taxon>Cyanobacteriota</taxon>
        <taxon>Cyanophyceae</taxon>
        <taxon>Gloeobacterales</taxon>
        <taxon>Gloeobacteraceae</taxon>
        <taxon>Gloeobacter</taxon>
    </lineage>
</organism>
<reference evidence="8 9" key="1">
    <citation type="journal article" date="2003" name="DNA Res.">
        <title>Complete genome structure of Gloeobacter violaceus PCC 7421, a cyanobacterium that lacks thylakoids.</title>
        <authorList>
            <person name="Nakamura Y."/>
            <person name="Kaneko T."/>
            <person name="Sato S."/>
            <person name="Mimuro M."/>
            <person name="Miyashita H."/>
            <person name="Tsuchiya T."/>
            <person name="Sasamoto S."/>
            <person name="Watanabe A."/>
            <person name="Kawashima K."/>
            <person name="Kishida Y."/>
            <person name="Kiyokawa C."/>
            <person name="Kohara M."/>
            <person name="Matsumoto M."/>
            <person name="Matsuno A."/>
            <person name="Nakazaki N."/>
            <person name="Shimpo S."/>
            <person name="Takeuchi C."/>
            <person name="Yamada M."/>
            <person name="Tabata S."/>
        </authorList>
    </citation>
    <scope>NUCLEOTIDE SEQUENCE [LARGE SCALE GENOMIC DNA]</scope>
    <source>
        <strain evidence="9">ATCC 29082 / PCC 7421</strain>
    </source>
</reference>
<dbReference type="GO" id="GO:0009306">
    <property type="term" value="P:protein secretion"/>
    <property type="evidence" value="ECO:0000318"/>
    <property type="project" value="GO_Central"/>
</dbReference>
<evidence type="ECO:0000259" key="7">
    <source>
        <dbReference type="SMART" id="SM00965"/>
    </source>
</evidence>
<dbReference type="Proteomes" id="UP000000557">
    <property type="component" value="Chromosome"/>
</dbReference>
<dbReference type="AlphaFoldDB" id="Q7NM49"/>
<sequence length="632" mass="66756">MHVKRWLSLPAGFLLAGCLSTAAWAAPLAGIDVEGNTLRIRTAGTVAFQIERNTPNEVVLFLPGTEPGSVAASQETAAGTVSVQVVAGGMRLTYRPRALGSTYQVVAGQAVADSQTIEIRGSGGLATVPPPPPIAQTPPQVSPEERVSLKVRDGDVKDTLALLGRVARANVVTESSVSGRVSLNLEQVTFNDALTAVAQVAGLTINKSEGNVYVVSQLKSGLPQLPVPTTPGGADPSKRPVSFSVKSAELGTVVENISNQAGAQLIIKGQLSDRVTGRVSGIPFEEALGQLLNGTRYGFVREGRTYLIGDATPGTPTSRAIERTEAIALSFTQAKNVPKLIPASLTQFVKIDEPRNAVVVSGTDVLRTRVRDLLQQIDKPLRQVVFEVKIVELSDAGSRELNALRTIQSGSAVSPGNTAPLSLGGLFSPPTSFATFNDIARAIVVINGLITENKARVVTDTKLNTITGQKASIDVQTDINLILNQLTNVSGATVNNTTLSTLRAGTVVELTPTVQADGNVLAELSVESSVPQGTTTLTSSGTTVPPNIARRKVKNIILVKDGQTLEIGGLIQTTNREVITRVPFFGYIPLIGQLFSNTNVSLEQSELVVFITPRVRDVQPLPDTKLPLEPPR</sequence>
<evidence type="ECO:0000256" key="4">
    <source>
        <dbReference type="RuleBase" id="RU004003"/>
    </source>
</evidence>
<dbReference type="GO" id="GO:0009279">
    <property type="term" value="C:cell outer membrane"/>
    <property type="evidence" value="ECO:0007669"/>
    <property type="project" value="UniProtKB-SubCell"/>
</dbReference>
<keyword evidence="6" id="KW-0732">Signal</keyword>
<dbReference type="EMBL" id="BA000045">
    <property type="protein sequence ID" value="BAC88861.1"/>
    <property type="molecule type" value="Genomic_DNA"/>
</dbReference>
<dbReference type="InterPro" id="IPR011662">
    <property type="entry name" value="Secretin/TonB_short_N"/>
</dbReference>
<protein>
    <submittedName>
        <fullName evidence="8">Gll0920 protein</fullName>
    </submittedName>
</protein>
<dbReference type="InterPro" id="IPR004846">
    <property type="entry name" value="T2SS/T3SS_dom"/>
</dbReference>
<comment type="similarity">
    <text evidence="4">Belongs to the bacterial secretin family.</text>
</comment>
<name>Q7NM49_GLOVI</name>
<dbReference type="HOGENOM" id="CLU_432621_0_0_3"/>
<dbReference type="InParanoid" id="Q7NM49"/>
<feature type="signal peptide" evidence="6">
    <location>
        <begin position="1"/>
        <end position="25"/>
    </location>
</feature>
<dbReference type="PRINTS" id="PR00811">
    <property type="entry name" value="BCTERIALGSPD"/>
</dbReference>
<evidence type="ECO:0000313" key="8">
    <source>
        <dbReference type="EMBL" id="BAC88861.1"/>
    </source>
</evidence>
<dbReference type="GO" id="GO:0015627">
    <property type="term" value="C:type II protein secretion system complex"/>
    <property type="evidence" value="ECO:0000318"/>
    <property type="project" value="GO_Central"/>
</dbReference>
<dbReference type="Gene3D" id="3.30.1370.130">
    <property type="match status" value="1"/>
</dbReference>
<feature type="domain" description="Secretin/TonB short N-terminal" evidence="7">
    <location>
        <begin position="263"/>
        <end position="311"/>
    </location>
</feature>
<dbReference type="EnsemblBacteria" id="BAC88861">
    <property type="protein sequence ID" value="BAC88861"/>
    <property type="gene ID" value="BAC88861"/>
</dbReference>
<keyword evidence="9" id="KW-1185">Reference proteome</keyword>
<dbReference type="PROSITE" id="PS51257">
    <property type="entry name" value="PROKAR_LIPOPROTEIN"/>
    <property type="match status" value="1"/>
</dbReference>
<feature type="domain" description="Secretin/TonB short N-terminal" evidence="7">
    <location>
        <begin position="169"/>
        <end position="218"/>
    </location>
</feature>
<dbReference type="PANTHER" id="PTHR30332:SF17">
    <property type="entry name" value="TYPE IV PILIATION SYSTEM PROTEIN DR_0774-RELATED"/>
    <property type="match status" value="1"/>
</dbReference>
<proteinExistence type="inferred from homology"/>
<dbReference type="STRING" id="251221.gene:10758398"/>
<dbReference type="InterPro" id="IPR050810">
    <property type="entry name" value="Bact_Secretion_Sys_Channel"/>
</dbReference>
<gene>
    <name evidence="8" type="ordered locus">gll0920</name>
</gene>
<evidence type="ECO:0000313" key="9">
    <source>
        <dbReference type="Proteomes" id="UP000000557"/>
    </source>
</evidence>
<dbReference type="OrthoDB" id="9779724at2"/>
<feature type="chain" id="PRO_5004290542" evidence="6">
    <location>
        <begin position="26"/>
        <end position="632"/>
    </location>
</feature>
<dbReference type="KEGG" id="gvi:gll0920"/>
<keyword evidence="2" id="KW-0472">Membrane</keyword>
<dbReference type="SMART" id="SM00965">
    <property type="entry name" value="STN"/>
    <property type="match status" value="2"/>
</dbReference>
<dbReference type="InterPro" id="IPR001775">
    <property type="entry name" value="GspD/PilQ"/>
</dbReference>
<dbReference type="PANTHER" id="PTHR30332">
    <property type="entry name" value="PROBABLE GENERAL SECRETION PATHWAY PROTEIN D"/>
    <property type="match status" value="1"/>
</dbReference>
<dbReference type="InterPro" id="IPR005644">
    <property type="entry name" value="NolW-like"/>
</dbReference>
<dbReference type="PhylomeDB" id="Q7NM49"/>
<keyword evidence="1 5" id="KW-0813">Transport</keyword>
<reference evidence="8 9" key="2">
    <citation type="journal article" date="2003" name="DNA Res.">
        <title>Complete genome structure of Gloeobacter violaceus PCC 7421, a cyanobacterium that lacks thylakoids (supplement).</title>
        <authorList>
            <person name="Nakamura Y."/>
            <person name="Kaneko T."/>
            <person name="Sato S."/>
            <person name="Mimuro M."/>
            <person name="Miyashita H."/>
            <person name="Tsuchiya T."/>
            <person name="Sasamoto S."/>
            <person name="Watanabe A."/>
            <person name="Kawashima K."/>
            <person name="Kishida Y."/>
            <person name="Kiyokawa C."/>
            <person name="Kohara M."/>
            <person name="Matsumoto M."/>
            <person name="Matsuno A."/>
            <person name="Nakazaki N."/>
            <person name="Shimpo S."/>
            <person name="Takeuchi C."/>
            <person name="Yamada M."/>
            <person name="Tabata S."/>
        </authorList>
    </citation>
    <scope>NUCLEOTIDE SEQUENCE [LARGE SCALE GENOMIC DNA]</scope>
    <source>
        <strain evidence="9">ATCC 29082 / PCC 7421</strain>
    </source>
</reference>
<dbReference type="eggNOG" id="COG4796">
    <property type="taxonomic scope" value="Bacteria"/>
</dbReference>
<evidence type="ECO:0000256" key="1">
    <source>
        <dbReference type="ARBA" id="ARBA00022448"/>
    </source>
</evidence>
<evidence type="ECO:0000256" key="6">
    <source>
        <dbReference type="SAM" id="SignalP"/>
    </source>
</evidence>
<dbReference type="RefSeq" id="WP_011140922.1">
    <property type="nucleotide sequence ID" value="NC_005125.1"/>
</dbReference>
<keyword evidence="3" id="KW-0998">Cell outer membrane</keyword>
<evidence type="ECO:0000256" key="2">
    <source>
        <dbReference type="ARBA" id="ARBA00023136"/>
    </source>
</evidence>
<accession>Q7NM49</accession>